<dbReference type="EMBL" id="BONY01000085">
    <property type="protein sequence ID" value="GIH10127.1"/>
    <property type="molecule type" value="Genomic_DNA"/>
</dbReference>
<protein>
    <submittedName>
        <fullName evidence="2">Uncharacterized protein</fullName>
    </submittedName>
</protein>
<name>A0A8J3QHH8_9ACTN</name>
<feature type="transmembrane region" description="Helical" evidence="1">
    <location>
        <begin position="128"/>
        <end position="147"/>
    </location>
</feature>
<evidence type="ECO:0000256" key="1">
    <source>
        <dbReference type="SAM" id="Phobius"/>
    </source>
</evidence>
<reference evidence="2" key="1">
    <citation type="submission" date="2021-01" db="EMBL/GenBank/DDBJ databases">
        <title>Whole genome shotgun sequence of Rhizocola hellebori NBRC 109834.</title>
        <authorList>
            <person name="Komaki H."/>
            <person name="Tamura T."/>
        </authorList>
    </citation>
    <scope>NUCLEOTIDE SEQUENCE</scope>
    <source>
        <strain evidence="2">NBRC 109834</strain>
    </source>
</reference>
<feature type="transmembrane region" description="Helical" evidence="1">
    <location>
        <begin position="183"/>
        <end position="202"/>
    </location>
</feature>
<feature type="transmembrane region" description="Helical" evidence="1">
    <location>
        <begin position="153"/>
        <end position="171"/>
    </location>
</feature>
<keyword evidence="1" id="KW-0812">Transmembrane</keyword>
<dbReference type="RefSeq" id="WP_203913846.1">
    <property type="nucleotide sequence ID" value="NZ_BONY01000085.1"/>
</dbReference>
<comment type="caution">
    <text evidence="2">The sequence shown here is derived from an EMBL/GenBank/DDBJ whole genome shotgun (WGS) entry which is preliminary data.</text>
</comment>
<evidence type="ECO:0000313" key="3">
    <source>
        <dbReference type="Proteomes" id="UP000612899"/>
    </source>
</evidence>
<organism evidence="2 3">
    <name type="scientific">Rhizocola hellebori</name>
    <dbReference type="NCBI Taxonomy" id="1392758"/>
    <lineage>
        <taxon>Bacteria</taxon>
        <taxon>Bacillati</taxon>
        <taxon>Actinomycetota</taxon>
        <taxon>Actinomycetes</taxon>
        <taxon>Micromonosporales</taxon>
        <taxon>Micromonosporaceae</taxon>
        <taxon>Rhizocola</taxon>
    </lineage>
</organism>
<keyword evidence="1" id="KW-0472">Membrane</keyword>
<keyword evidence="1" id="KW-1133">Transmembrane helix</keyword>
<proteinExistence type="predicted"/>
<sequence length="203" mass="20997">MTSPATRYRELVADLVAASRRHVAANATAQESYADASAAVEHDLAAAEDAVAVASGEVTLAQRTVAQTDLAAAGVWEDLKRVRGRRGRRLGPVPTPAPTTAEDPLALLGSASARVERARRGGEPLPPFVLPALFGTGAAAACVIAFLGTFIGWPLLLIAPLAGLPVARRWVDHRYAARLDPGAIGLLVIGGMLATAAIWVALG</sequence>
<dbReference type="Proteomes" id="UP000612899">
    <property type="component" value="Unassembled WGS sequence"/>
</dbReference>
<evidence type="ECO:0000313" key="2">
    <source>
        <dbReference type="EMBL" id="GIH10127.1"/>
    </source>
</evidence>
<dbReference type="AlphaFoldDB" id="A0A8J3QHH8"/>
<keyword evidence="3" id="KW-1185">Reference proteome</keyword>
<accession>A0A8J3QHH8</accession>
<gene>
    <name evidence="2" type="ORF">Rhe02_81940</name>
</gene>